<keyword evidence="3" id="KW-1185">Reference proteome</keyword>
<dbReference type="RefSeq" id="WP_075765186.1">
    <property type="nucleotide sequence ID" value="NZ_CP016076.1"/>
</dbReference>
<evidence type="ECO:0000313" key="2">
    <source>
        <dbReference type="EMBL" id="APU16045.1"/>
    </source>
</evidence>
<organism evidence="2 3">
    <name type="scientific">Actinoalloteichus fjordicus</name>
    <dbReference type="NCBI Taxonomy" id="1612552"/>
    <lineage>
        <taxon>Bacteria</taxon>
        <taxon>Bacillati</taxon>
        <taxon>Actinomycetota</taxon>
        <taxon>Actinomycetes</taxon>
        <taxon>Pseudonocardiales</taxon>
        <taxon>Pseudonocardiaceae</taxon>
        <taxon>Actinoalloteichus</taxon>
    </lineage>
</organism>
<protein>
    <recommendedName>
        <fullName evidence="4">DUF5134 domain-containing protein</fullName>
    </recommendedName>
</protein>
<evidence type="ECO:0008006" key="4">
    <source>
        <dbReference type="Google" id="ProtNLM"/>
    </source>
</evidence>
<dbReference type="EMBL" id="CP016076">
    <property type="protein sequence ID" value="APU16045.1"/>
    <property type="molecule type" value="Genomic_DNA"/>
</dbReference>
<reference evidence="3" key="1">
    <citation type="submission" date="2016-06" db="EMBL/GenBank/DDBJ databases">
        <title>Complete genome sequence of Actinoalloteichus fjordicus DSM 46855 (=ADI127-17), type strain of the new species Actinoalloteichus fjordicus.</title>
        <authorList>
            <person name="Ruckert C."/>
            <person name="Nouioui I."/>
            <person name="Willmese J."/>
            <person name="van Wezel G."/>
            <person name="Klenk H.-P."/>
            <person name="Kalinowski J."/>
            <person name="Zotchev S.B."/>
        </authorList>
    </citation>
    <scope>NUCLEOTIDE SEQUENCE [LARGE SCALE GENOMIC DNA]</scope>
    <source>
        <strain evidence="3">ADI127-7</strain>
    </source>
</reference>
<feature type="transmembrane region" description="Helical" evidence="1">
    <location>
        <begin position="69"/>
        <end position="89"/>
    </location>
</feature>
<evidence type="ECO:0000313" key="3">
    <source>
        <dbReference type="Proteomes" id="UP000185511"/>
    </source>
</evidence>
<keyword evidence="1" id="KW-1133">Transmembrane helix</keyword>
<dbReference type="Pfam" id="PF17197">
    <property type="entry name" value="DUF5134"/>
    <property type="match status" value="1"/>
</dbReference>
<gene>
    <name evidence="2" type="ORF">UA74_20100</name>
</gene>
<evidence type="ECO:0000256" key="1">
    <source>
        <dbReference type="SAM" id="Phobius"/>
    </source>
</evidence>
<accession>A0AAC9LGP7</accession>
<dbReference type="KEGG" id="acad:UA74_20100"/>
<feature type="transmembrane region" description="Helical" evidence="1">
    <location>
        <begin position="101"/>
        <end position="121"/>
    </location>
</feature>
<dbReference type="Proteomes" id="UP000185511">
    <property type="component" value="Chromosome"/>
</dbReference>
<dbReference type="InterPro" id="IPR033458">
    <property type="entry name" value="DUF5134"/>
</dbReference>
<keyword evidence="1" id="KW-0472">Membrane</keyword>
<feature type="transmembrane region" description="Helical" evidence="1">
    <location>
        <begin position="157"/>
        <end position="176"/>
    </location>
</feature>
<keyword evidence="1" id="KW-0812">Transmembrane</keyword>
<name>A0AAC9LGP7_9PSEU</name>
<sequence length="278" mass="27960">MVDGPLLRWLFTIGFAVALLGFLRQLVGRPADGPSLPARISALAHVLMCAAMVAMTWPWGMSIPLTPQLVVFSLATAWFLALTVGRLRAGREQAAGPSAHVHHTLMAAAMVWMLAIMPAAMTAPSSSGGHVHALAALGSPAEGITTLGAVSVAPERLGLSALVAVLTGLIGLYLILSSLRWIAGAVDAAQGVLAVESGTRPAAGWVRAEWAGRATAEVDGGSGTTGAGAVGLAAAVREKSGGTGAAAGSASALRGEAFEAACHAVMSIGMGAMLLVML</sequence>
<feature type="transmembrane region" description="Helical" evidence="1">
    <location>
        <begin position="36"/>
        <end position="57"/>
    </location>
</feature>
<proteinExistence type="predicted"/>
<dbReference type="AlphaFoldDB" id="A0AAC9LGP7"/>
<feature type="transmembrane region" description="Helical" evidence="1">
    <location>
        <begin position="6"/>
        <end position="24"/>
    </location>
</feature>